<reference evidence="2" key="1">
    <citation type="journal article" date="2019" name="Int. J. Syst. Evol. Microbiol.">
        <title>The Global Catalogue of Microorganisms (GCM) 10K type strain sequencing project: providing services to taxonomists for standard genome sequencing and annotation.</title>
        <authorList>
            <consortium name="The Broad Institute Genomics Platform"/>
            <consortium name="The Broad Institute Genome Sequencing Center for Infectious Disease"/>
            <person name="Wu L."/>
            <person name="Ma J."/>
        </authorList>
    </citation>
    <scope>NUCLEOTIDE SEQUENCE [LARGE SCALE GENOMIC DNA]</scope>
    <source>
        <strain evidence="2">KCTC 62102</strain>
    </source>
</reference>
<name>A0ABV7DZC7_9RHOB</name>
<evidence type="ECO:0000313" key="1">
    <source>
        <dbReference type="EMBL" id="MFC3088488.1"/>
    </source>
</evidence>
<organism evidence="1 2">
    <name type="scientific">Tabrizicola soli</name>
    <dbReference type="NCBI Taxonomy" id="2185115"/>
    <lineage>
        <taxon>Bacteria</taxon>
        <taxon>Pseudomonadati</taxon>
        <taxon>Pseudomonadota</taxon>
        <taxon>Alphaproteobacteria</taxon>
        <taxon>Rhodobacterales</taxon>
        <taxon>Paracoccaceae</taxon>
        <taxon>Tabrizicola</taxon>
    </lineage>
</organism>
<dbReference type="RefSeq" id="WP_197644754.1">
    <property type="nucleotide sequence ID" value="NZ_JAEACP010000012.1"/>
</dbReference>
<sequence>MSAVPFLYFVMVHFSLETIFSSRKSPEQAALCGLVVVLAAAIALLAEGGAA</sequence>
<comment type="caution">
    <text evidence="1">The sequence shown here is derived from an EMBL/GenBank/DDBJ whole genome shotgun (WGS) entry which is preliminary data.</text>
</comment>
<dbReference type="Proteomes" id="UP001595445">
    <property type="component" value="Unassembled WGS sequence"/>
</dbReference>
<gene>
    <name evidence="1" type="ORF">ACFOD6_20820</name>
</gene>
<evidence type="ECO:0000313" key="2">
    <source>
        <dbReference type="Proteomes" id="UP001595445"/>
    </source>
</evidence>
<proteinExistence type="predicted"/>
<accession>A0ABV7DZC7</accession>
<dbReference type="EMBL" id="JBHRSM010000053">
    <property type="protein sequence ID" value="MFC3088488.1"/>
    <property type="molecule type" value="Genomic_DNA"/>
</dbReference>
<protein>
    <submittedName>
        <fullName evidence="1">Uncharacterized protein</fullName>
    </submittedName>
</protein>
<keyword evidence="2" id="KW-1185">Reference proteome</keyword>